<feature type="coiled-coil region" evidence="1">
    <location>
        <begin position="18"/>
        <end position="57"/>
    </location>
</feature>
<comment type="caution">
    <text evidence="2">The sequence shown here is derived from an EMBL/GenBank/DDBJ whole genome shotgun (WGS) entry which is preliminary data.</text>
</comment>
<dbReference type="InterPro" id="IPR025572">
    <property type="entry name" value="YgaB"/>
</dbReference>
<organism evidence="2 3">
    <name type="scientific">Metabacillus mangrovi</name>
    <dbReference type="NCBI Taxonomy" id="1491830"/>
    <lineage>
        <taxon>Bacteria</taxon>
        <taxon>Bacillati</taxon>
        <taxon>Bacillota</taxon>
        <taxon>Bacilli</taxon>
        <taxon>Bacillales</taxon>
        <taxon>Bacillaceae</taxon>
        <taxon>Metabacillus</taxon>
    </lineage>
</organism>
<dbReference type="RefSeq" id="WP_155113966.1">
    <property type="nucleotide sequence ID" value="NZ_WMIB01000030.1"/>
</dbReference>
<gene>
    <name evidence="2" type="ORF">GKZ89_18925</name>
</gene>
<accession>A0A7X2V6T4</accession>
<sequence length="84" mass="10037">MSKFDLLVGEQLKTMDRLLELQGEVERCQRIERELERLQSEDRLKVVQGEIQEMKRELYLIQTMFEEQTEEVIRSYKSNTVKGG</sequence>
<dbReference type="Proteomes" id="UP000434639">
    <property type="component" value="Unassembled WGS sequence"/>
</dbReference>
<keyword evidence="1" id="KW-0175">Coiled coil</keyword>
<evidence type="ECO:0000313" key="2">
    <source>
        <dbReference type="EMBL" id="MTH55469.1"/>
    </source>
</evidence>
<dbReference type="OrthoDB" id="2942102at2"/>
<keyword evidence="3" id="KW-1185">Reference proteome</keyword>
<dbReference type="AlphaFoldDB" id="A0A7X2V6T4"/>
<reference evidence="2 3" key="1">
    <citation type="journal article" date="2017" name="Int. J. Syst. Evol. Microbiol.">
        <title>Bacillus mangrovi sp. nov., isolated from a sediment sample from a mangrove forest.</title>
        <authorList>
            <person name="Gupta V."/>
            <person name="Singh P.K."/>
            <person name="Korpole S."/>
            <person name="Tanuku N.R.S."/>
            <person name="Pinnaka A.K."/>
        </authorList>
    </citation>
    <scope>NUCLEOTIDE SEQUENCE [LARGE SCALE GENOMIC DNA]</scope>
    <source>
        <strain evidence="2 3">KCTC 33872</strain>
    </source>
</reference>
<dbReference type="EMBL" id="WMIB01000030">
    <property type="protein sequence ID" value="MTH55469.1"/>
    <property type="molecule type" value="Genomic_DNA"/>
</dbReference>
<evidence type="ECO:0000256" key="1">
    <source>
        <dbReference type="SAM" id="Coils"/>
    </source>
</evidence>
<name>A0A7X2V6T4_9BACI</name>
<evidence type="ECO:0000313" key="3">
    <source>
        <dbReference type="Proteomes" id="UP000434639"/>
    </source>
</evidence>
<dbReference type="Pfam" id="PF14182">
    <property type="entry name" value="YgaB"/>
    <property type="match status" value="1"/>
</dbReference>
<protein>
    <recommendedName>
        <fullName evidence="4">YgaB-like protein</fullName>
    </recommendedName>
</protein>
<evidence type="ECO:0008006" key="4">
    <source>
        <dbReference type="Google" id="ProtNLM"/>
    </source>
</evidence>
<proteinExistence type="predicted"/>